<sequence length="210" mass="22016">MKVAVLGATGWIGSTIVQQATKRGLEVVSIVRDAAKITDNTTAVRVFDLQSQDNIASVLKGIDVLIASVGGRAVGNHELVAQTAERLLTALNGTSTRLIWVGGAGSLEVAPGVTLVSTPEFPADYKDEALAQGEALNVFKTTTSSASWTFVSPAAVIYPGESEGSYRIGGDQFFTNEAGESKVSVTDYAIALVDEAQKAAHLNQRISVAY</sequence>
<dbReference type="InterPro" id="IPR016040">
    <property type="entry name" value="NAD(P)-bd_dom"/>
</dbReference>
<evidence type="ECO:0000313" key="2">
    <source>
        <dbReference type="EMBL" id="KAA1166142.1"/>
    </source>
</evidence>
<evidence type="ECO:0000313" key="3">
    <source>
        <dbReference type="Proteomes" id="UP000322915"/>
    </source>
</evidence>
<dbReference type="EMBL" id="SEUJ01000039">
    <property type="protein sequence ID" value="KAA1166142.1"/>
    <property type="molecule type" value="Genomic_DNA"/>
</dbReference>
<keyword evidence="3" id="KW-1185">Reference proteome</keyword>
<dbReference type="InterPro" id="IPR051606">
    <property type="entry name" value="Polyketide_Oxido-like"/>
</dbReference>
<gene>
    <name evidence="2" type="ORF">EU509_00600</name>
</gene>
<feature type="domain" description="NAD(P)-binding" evidence="1">
    <location>
        <begin position="7"/>
        <end position="195"/>
    </location>
</feature>
<dbReference type="Proteomes" id="UP000322915">
    <property type="component" value="Unassembled WGS sequence"/>
</dbReference>
<evidence type="ECO:0000259" key="1">
    <source>
        <dbReference type="Pfam" id="PF13460"/>
    </source>
</evidence>
<dbReference type="SUPFAM" id="SSF51735">
    <property type="entry name" value="NAD(P)-binding Rossmann-fold domains"/>
    <property type="match status" value="1"/>
</dbReference>
<dbReference type="Gene3D" id="3.40.50.720">
    <property type="entry name" value="NAD(P)-binding Rossmann-like Domain"/>
    <property type="match status" value="1"/>
</dbReference>
<accession>A0ABQ6RNB1</accession>
<dbReference type="PANTHER" id="PTHR43355:SF2">
    <property type="entry name" value="FLAVIN REDUCTASE (NADPH)"/>
    <property type="match status" value="1"/>
</dbReference>
<comment type="caution">
    <text evidence="2">The sequence shown here is derived from an EMBL/GenBank/DDBJ whole genome shotgun (WGS) entry which is preliminary data.</text>
</comment>
<protein>
    <submittedName>
        <fullName evidence="2">NAD(P)-dependent oxidoreductase</fullName>
    </submittedName>
</protein>
<organism evidence="2 3">
    <name type="scientific">Pseudoalteromonas fuliginea</name>
    <dbReference type="NCBI Taxonomy" id="1872678"/>
    <lineage>
        <taxon>Bacteria</taxon>
        <taxon>Pseudomonadati</taxon>
        <taxon>Pseudomonadota</taxon>
        <taxon>Gammaproteobacteria</taxon>
        <taxon>Alteromonadales</taxon>
        <taxon>Pseudoalteromonadaceae</taxon>
        <taxon>Pseudoalteromonas</taxon>
    </lineage>
</organism>
<proteinExistence type="predicted"/>
<dbReference type="PANTHER" id="PTHR43355">
    <property type="entry name" value="FLAVIN REDUCTASE (NADPH)"/>
    <property type="match status" value="1"/>
</dbReference>
<reference evidence="2 3" key="1">
    <citation type="submission" date="2019-01" db="EMBL/GenBank/DDBJ databases">
        <title>Genome sequences of marine Pseudoalteromonas species.</title>
        <authorList>
            <person name="Boraston A.B."/>
            <person name="Hehemann J.-H."/>
            <person name="Vickers C.J."/>
            <person name="Salama-Alber O."/>
            <person name="Abe K."/>
            <person name="Hettle A.J."/>
        </authorList>
    </citation>
    <scope>NUCLEOTIDE SEQUENCE [LARGE SCALE GENOMIC DNA]</scope>
    <source>
        <strain evidence="2 3">PS47</strain>
    </source>
</reference>
<name>A0ABQ6RNB1_9GAMM</name>
<dbReference type="Pfam" id="PF13460">
    <property type="entry name" value="NAD_binding_10"/>
    <property type="match status" value="1"/>
</dbReference>
<dbReference type="InterPro" id="IPR036291">
    <property type="entry name" value="NAD(P)-bd_dom_sf"/>
</dbReference>
<dbReference type="RefSeq" id="WP_149604874.1">
    <property type="nucleotide sequence ID" value="NZ_SEUJ01000039.1"/>
</dbReference>